<evidence type="ECO:0000256" key="12">
    <source>
        <dbReference type="ARBA" id="ARBA00048666"/>
    </source>
</evidence>
<name>A0A8B7U4W2_CASCN</name>
<keyword evidence="7" id="KW-0443">Lipid metabolism</keyword>
<evidence type="ECO:0000256" key="6">
    <source>
        <dbReference type="ARBA" id="ARBA00023055"/>
    </source>
</evidence>
<reference evidence="16" key="1">
    <citation type="submission" date="2025-08" db="UniProtKB">
        <authorList>
            <consortium name="RefSeq"/>
        </authorList>
    </citation>
    <scope>IDENTIFICATION</scope>
    <source>
        <tissue evidence="16">Leukocyte</tissue>
    </source>
</reference>
<evidence type="ECO:0000313" key="16">
    <source>
        <dbReference type="RefSeq" id="XP_020014252.1"/>
    </source>
</evidence>
<keyword evidence="6" id="KW-0445">Lipid transport</keyword>
<dbReference type="Gene3D" id="3.30.300.30">
    <property type="match status" value="1"/>
</dbReference>
<evidence type="ECO:0000256" key="7">
    <source>
        <dbReference type="ARBA" id="ARBA00023098"/>
    </source>
</evidence>
<feature type="domain" description="AMP-dependent synthetase/ligase" evidence="14">
    <location>
        <begin position="149"/>
        <end position="359"/>
    </location>
</feature>
<dbReference type="EC" id="6.2.1.3" evidence="8"/>
<dbReference type="FunFam" id="3.30.300.30:FF:000002">
    <property type="entry name" value="Long-chain fatty acid transport protein 1"/>
    <property type="match status" value="1"/>
</dbReference>
<protein>
    <recommendedName>
        <fullName evidence="8">long-chain-fatty-acid--CoA ligase</fullName>
        <ecNumber evidence="8">6.2.1.3</ecNumber>
    </recommendedName>
    <alternativeName>
        <fullName evidence="11">Long-chain-fatty-acid--CoA ligase</fullName>
    </alternativeName>
</protein>
<dbReference type="GO" id="GO:0005886">
    <property type="term" value="C:plasma membrane"/>
    <property type="evidence" value="ECO:0007669"/>
    <property type="project" value="TreeGrafter"/>
</dbReference>
<evidence type="ECO:0000259" key="14">
    <source>
        <dbReference type="Pfam" id="PF00501"/>
    </source>
</evidence>
<gene>
    <name evidence="16" type="primary">Slc27a5</name>
</gene>
<evidence type="ECO:0000256" key="2">
    <source>
        <dbReference type="ARBA" id="ARBA00022448"/>
    </source>
</evidence>
<dbReference type="InterPro" id="IPR042099">
    <property type="entry name" value="ANL_N_sf"/>
</dbReference>
<dbReference type="Pfam" id="PF13193">
    <property type="entry name" value="AMP-binding_C"/>
    <property type="match status" value="1"/>
</dbReference>
<evidence type="ECO:0000256" key="1">
    <source>
        <dbReference type="ARBA" id="ARBA00006432"/>
    </source>
</evidence>
<dbReference type="InterPro" id="IPR000873">
    <property type="entry name" value="AMP-dep_synth/lig_dom"/>
</dbReference>
<dbReference type="GO" id="GO:0004467">
    <property type="term" value="F:long-chain fatty acid-CoA ligase activity"/>
    <property type="evidence" value="ECO:0007669"/>
    <property type="project" value="UniProtKB-EC"/>
</dbReference>
<dbReference type="PANTHER" id="PTHR43107:SF25">
    <property type="entry name" value="LONG-CHAIN FATTY ACID TRANSPORT PROTEIN 5"/>
    <property type="match status" value="1"/>
</dbReference>
<dbReference type="AlphaFoldDB" id="A0A8B7U4W2"/>
<dbReference type="GO" id="GO:0008206">
    <property type="term" value="P:bile acid metabolic process"/>
    <property type="evidence" value="ECO:0007669"/>
    <property type="project" value="TreeGrafter"/>
</dbReference>
<dbReference type="GO" id="GO:0005324">
    <property type="term" value="F:long-chain fatty acid transmembrane transporter activity"/>
    <property type="evidence" value="ECO:0007669"/>
    <property type="project" value="TreeGrafter"/>
</dbReference>
<evidence type="ECO:0000256" key="4">
    <source>
        <dbReference type="ARBA" id="ARBA00022741"/>
    </source>
</evidence>
<dbReference type="GO" id="GO:0000166">
    <property type="term" value="F:nucleotide binding"/>
    <property type="evidence" value="ECO:0007669"/>
    <property type="project" value="UniProtKB-KW"/>
</dbReference>
<dbReference type="Gene3D" id="3.40.50.12780">
    <property type="entry name" value="N-terminal domain of ligase-like"/>
    <property type="match status" value="1"/>
</dbReference>
<evidence type="ECO:0000259" key="15">
    <source>
        <dbReference type="Pfam" id="PF13193"/>
    </source>
</evidence>
<evidence type="ECO:0000256" key="5">
    <source>
        <dbReference type="ARBA" id="ARBA00022832"/>
    </source>
</evidence>
<dbReference type="InterPro" id="IPR045851">
    <property type="entry name" value="AMP-bd_C_sf"/>
</dbReference>
<organism evidence="16">
    <name type="scientific">Castor canadensis</name>
    <name type="common">American beaver</name>
    <dbReference type="NCBI Taxonomy" id="51338"/>
    <lineage>
        <taxon>Eukaryota</taxon>
        <taxon>Metazoa</taxon>
        <taxon>Chordata</taxon>
        <taxon>Craniata</taxon>
        <taxon>Vertebrata</taxon>
        <taxon>Euteleostomi</taxon>
        <taxon>Mammalia</taxon>
        <taxon>Eutheria</taxon>
        <taxon>Euarchontoglires</taxon>
        <taxon>Glires</taxon>
        <taxon>Rodentia</taxon>
        <taxon>Castorimorpha</taxon>
        <taxon>Castoridae</taxon>
        <taxon>Castor</taxon>
    </lineage>
</organism>
<evidence type="ECO:0000256" key="8">
    <source>
        <dbReference type="ARBA" id="ARBA00026121"/>
    </source>
</evidence>
<dbReference type="CTD" id="10998"/>
<dbReference type="OrthoDB" id="288590at2759"/>
<feature type="chain" id="PRO_5034827671" description="long-chain-fatty-acid--CoA ligase" evidence="13">
    <location>
        <begin position="22"/>
        <end position="606"/>
    </location>
</feature>
<accession>A0A8B7U4W2</accession>
<evidence type="ECO:0000256" key="10">
    <source>
        <dbReference type="ARBA" id="ARBA00036527"/>
    </source>
</evidence>
<comment type="catalytic activity">
    <reaction evidence="10">
        <text>a very long-chain fatty acid + ATP + CoA = a very long-chain fatty acyl-CoA + AMP + diphosphate</text>
        <dbReference type="Rhea" id="RHEA:54536"/>
        <dbReference type="ChEBI" id="CHEBI:30616"/>
        <dbReference type="ChEBI" id="CHEBI:33019"/>
        <dbReference type="ChEBI" id="CHEBI:57287"/>
        <dbReference type="ChEBI" id="CHEBI:58950"/>
        <dbReference type="ChEBI" id="CHEBI:138261"/>
        <dbReference type="ChEBI" id="CHEBI:456215"/>
    </reaction>
    <physiologicalReaction direction="left-to-right" evidence="10">
        <dbReference type="Rhea" id="RHEA:54537"/>
    </physiologicalReaction>
</comment>
<comment type="catalytic activity">
    <reaction evidence="12">
        <text>tetracosanoate + ATP + CoA = tetracosanoyl-CoA + AMP + diphosphate</text>
        <dbReference type="Rhea" id="RHEA:33639"/>
        <dbReference type="ChEBI" id="CHEBI:30616"/>
        <dbReference type="ChEBI" id="CHEBI:31014"/>
        <dbReference type="ChEBI" id="CHEBI:33019"/>
        <dbReference type="ChEBI" id="CHEBI:57287"/>
        <dbReference type="ChEBI" id="CHEBI:65052"/>
        <dbReference type="ChEBI" id="CHEBI:456215"/>
    </reaction>
    <physiologicalReaction direction="left-to-right" evidence="12">
        <dbReference type="Rhea" id="RHEA:33640"/>
    </physiologicalReaction>
</comment>
<comment type="similarity">
    <text evidence="1">Belongs to the ATP-dependent AMP-binding enzyme family.</text>
</comment>
<comment type="catalytic activity">
    <reaction evidence="9">
        <text>a fatty acid(in) = a fatty acid(out)</text>
        <dbReference type="Rhea" id="RHEA:38879"/>
        <dbReference type="ChEBI" id="CHEBI:28868"/>
    </reaction>
</comment>
<dbReference type="GO" id="GO:0005789">
    <property type="term" value="C:endoplasmic reticulum membrane"/>
    <property type="evidence" value="ECO:0007669"/>
    <property type="project" value="TreeGrafter"/>
</dbReference>
<keyword evidence="2" id="KW-0813">Transport</keyword>
<proteinExistence type="inferred from homology"/>
<evidence type="ECO:0000256" key="9">
    <source>
        <dbReference type="ARBA" id="ARBA00036271"/>
    </source>
</evidence>
<keyword evidence="5" id="KW-0276">Fatty acid metabolism</keyword>
<keyword evidence="3" id="KW-0436">Ligase</keyword>
<feature type="signal peptide" evidence="13">
    <location>
        <begin position="1"/>
        <end position="21"/>
    </location>
</feature>
<evidence type="ECO:0000256" key="13">
    <source>
        <dbReference type="SAM" id="SignalP"/>
    </source>
</evidence>
<dbReference type="InterPro" id="IPR025110">
    <property type="entry name" value="AMP-bd_C"/>
</dbReference>
<evidence type="ECO:0000256" key="11">
    <source>
        <dbReference type="ARBA" id="ARBA00041297"/>
    </source>
</evidence>
<dbReference type="PROSITE" id="PS00455">
    <property type="entry name" value="AMP_BINDING"/>
    <property type="match status" value="1"/>
</dbReference>
<dbReference type="SUPFAM" id="SSF56801">
    <property type="entry name" value="Acetyl-CoA synthetase-like"/>
    <property type="match status" value="1"/>
</dbReference>
<dbReference type="GO" id="GO:0044539">
    <property type="term" value="P:long-chain fatty acid import into cell"/>
    <property type="evidence" value="ECO:0007669"/>
    <property type="project" value="TreeGrafter"/>
</dbReference>
<keyword evidence="13" id="KW-0732">Signal</keyword>
<feature type="domain" description="AMP-binding enzyme C-terminal" evidence="15">
    <location>
        <begin position="482"/>
        <end position="558"/>
    </location>
</feature>
<dbReference type="RefSeq" id="XP_020014252.1">
    <property type="nucleotide sequence ID" value="XM_020158663.1"/>
</dbReference>
<sequence>MGVGQRLAFLLLLLLLLRGLGQPAWPATVALALRWLLGDRTCIVLLGLAVLFHSWISPWMPHWVSLAAAAFTLTLLPPRLPPGLRWLPADMSFLVKIFLLGWNIRGRLSHQPPDTFVDAFERQALAQPGKVSIVWTGPGACSVTFDLRENLEEVLPELQAQNIRCIYLSHTSPTPGVRALGAALDAAPSDPVPAHLRTEITRRSPALFIYTSGTTGLPKPAILTHERVVQMSKMFFLCGGTADDVAYSVLPLYHVMGLVVGVLSCLELGATCVLAPKFSASRFWDDCRQHGVTAVYYVGEVLRYLCNVPQRPEDKTHTVRMAMGNGLREEVWEAFQQRFGPIRIWEFYGSTEGNMGLVNYTGRCGAVGRTNCLLRLLFPFELVQFETETAEPLKDEQGFCIPVKPGEPGLLLTQVLGHHPFMGYRGPREQTEQKLVRDVRRSGDVYFNTGDVLALDHEGFFYFRDRLGDTFRWKGENVSTREVEGVLSLLDFLQEVNVYGVSVPGCEGKVGMAAVQLVPGQTFDGQKLYQHVRTWLPAYAVPRFVRIQDTLEITNTFKLMKSRLVREGFDVGIINDPLYILDNQAQAFQRLTADTYQAVCEGAWKL</sequence>
<evidence type="ECO:0000256" key="3">
    <source>
        <dbReference type="ARBA" id="ARBA00022598"/>
    </source>
</evidence>
<dbReference type="PANTHER" id="PTHR43107">
    <property type="entry name" value="LONG-CHAIN FATTY ACID TRANSPORT PROTEIN"/>
    <property type="match status" value="1"/>
</dbReference>
<dbReference type="Pfam" id="PF00501">
    <property type="entry name" value="AMP-binding"/>
    <property type="match status" value="1"/>
</dbReference>
<dbReference type="InterPro" id="IPR020845">
    <property type="entry name" value="AMP-binding_CS"/>
</dbReference>
<keyword evidence="4" id="KW-0547">Nucleotide-binding</keyword>